<sequence>MNSSVKTRILQPLRIGKHIARHPIIQGAMAVRVSGAKLAGAVANAGGVGVIASLGLGLDSPYFDKRKKRSFFTANRLALIDELAAARSISPDGVIGVNILVATKDYSVLAQTAAAQGADIIITGAGLPLTLPEYTAAYPDVALVPSVANMEAAQLICETWQSRYHRLPDALIVENCQQVGGHFTQCEQVNIPGFSLELVIRQLRDYCKNHLGASIPLIVSGGISDSLQDSSASRTDIDRMIAIGADGVQIGTRFVTTVECDADQRYKDYHLQAQSKDIVTVPSPVGKPCRALHNLFTEQVMSNSSNLEKRCIANCLETCLCRDKGKTYCLLQALAQAARGDVENGLIFSGANAGYTQDIISVPELMTELTQTHTIEV</sequence>
<keyword evidence="1" id="KW-0285">Flavoprotein</keyword>
<dbReference type="AlphaFoldDB" id="A0A1Z4KK68"/>
<dbReference type="EMBL" id="AP018216">
    <property type="protein sequence ID" value="BAY69366.1"/>
    <property type="molecule type" value="Genomic_DNA"/>
</dbReference>
<reference evidence="4 5" key="1">
    <citation type="submission" date="2017-06" db="EMBL/GenBank/DDBJ databases">
        <title>Genome sequencing of cyanobaciteial culture collection at National Institute for Environmental Studies (NIES).</title>
        <authorList>
            <person name="Hirose Y."/>
            <person name="Shimura Y."/>
            <person name="Fujisawa T."/>
            <person name="Nakamura Y."/>
            <person name="Kawachi M."/>
        </authorList>
    </citation>
    <scope>NUCLEOTIDE SEQUENCE [LARGE SCALE GENOMIC DNA]</scope>
    <source>
        <strain evidence="4 5">NIES-23</strain>
    </source>
</reference>
<dbReference type="PANTHER" id="PTHR32332:SF18">
    <property type="entry name" value="2-NITROPROPANE DIOXYGENASE"/>
    <property type="match status" value="1"/>
</dbReference>
<dbReference type="SUPFAM" id="SSF51412">
    <property type="entry name" value="Inosine monophosphate dehydrogenase (IMPDH)"/>
    <property type="match status" value="1"/>
</dbReference>
<protein>
    <recommendedName>
        <fullName evidence="6">2-nitropropane dioxygenase</fullName>
    </recommendedName>
</protein>
<organism evidence="4 5">
    <name type="scientific">Trichormus variabilis NIES-23</name>
    <dbReference type="NCBI Taxonomy" id="1973479"/>
    <lineage>
        <taxon>Bacteria</taxon>
        <taxon>Bacillati</taxon>
        <taxon>Cyanobacteriota</taxon>
        <taxon>Cyanophyceae</taxon>
        <taxon>Nostocales</taxon>
        <taxon>Nostocaceae</taxon>
        <taxon>Trichormus</taxon>
    </lineage>
</organism>
<accession>A0A1Z4KK68</accession>
<keyword evidence="2" id="KW-0288">FMN</keyword>
<evidence type="ECO:0008006" key="6">
    <source>
        <dbReference type="Google" id="ProtNLM"/>
    </source>
</evidence>
<dbReference type="InterPro" id="IPR013785">
    <property type="entry name" value="Aldolase_TIM"/>
</dbReference>
<dbReference type="InterPro" id="IPR004136">
    <property type="entry name" value="NMO"/>
</dbReference>
<evidence type="ECO:0000313" key="4">
    <source>
        <dbReference type="EMBL" id="BAY69366.1"/>
    </source>
</evidence>
<dbReference type="GO" id="GO:0018580">
    <property type="term" value="F:nitronate monooxygenase activity"/>
    <property type="evidence" value="ECO:0007669"/>
    <property type="project" value="InterPro"/>
</dbReference>
<evidence type="ECO:0000256" key="3">
    <source>
        <dbReference type="ARBA" id="ARBA00023002"/>
    </source>
</evidence>
<evidence type="ECO:0000256" key="2">
    <source>
        <dbReference type="ARBA" id="ARBA00022643"/>
    </source>
</evidence>
<evidence type="ECO:0000313" key="5">
    <source>
        <dbReference type="Proteomes" id="UP000217507"/>
    </source>
</evidence>
<dbReference type="Proteomes" id="UP000217507">
    <property type="component" value="Chromosome"/>
</dbReference>
<dbReference type="Pfam" id="PF03060">
    <property type="entry name" value="NMO"/>
    <property type="match status" value="1"/>
</dbReference>
<name>A0A1Z4KK68_ANAVA</name>
<dbReference type="PANTHER" id="PTHR32332">
    <property type="entry name" value="2-NITROPROPANE DIOXYGENASE"/>
    <property type="match status" value="1"/>
</dbReference>
<gene>
    <name evidence="4" type="ORF">NIES23_21600</name>
</gene>
<proteinExistence type="predicted"/>
<keyword evidence="3" id="KW-0560">Oxidoreductase</keyword>
<evidence type="ECO:0000256" key="1">
    <source>
        <dbReference type="ARBA" id="ARBA00022630"/>
    </source>
</evidence>
<dbReference type="Gene3D" id="3.20.20.70">
    <property type="entry name" value="Aldolase class I"/>
    <property type="match status" value="1"/>
</dbReference>
<dbReference type="CDD" id="cd04730">
    <property type="entry name" value="NPD_like"/>
    <property type="match status" value="1"/>
</dbReference>